<name>A0A7R9D276_TIMCR</name>
<proteinExistence type="predicted"/>
<evidence type="ECO:0000313" key="1">
    <source>
        <dbReference type="EMBL" id="CAD7406433.1"/>
    </source>
</evidence>
<dbReference type="AlphaFoldDB" id="A0A7R9D276"/>
<sequence>MNGNAIEELSALNGGASPTTGKKIPPKLRTVSWTEDVDNELEVAGIPRTPRTSTTQAVELNTTSAARHVTTFLFYASFSVNECIHNNTENRTTHCNVLLKLYCLLKARCPRATCVIFALTSCKAASPLKSVHTSYLLLVTLRHSTQISPHYRLACYWLAVGAD</sequence>
<dbReference type="EMBL" id="OC319835">
    <property type="protein sequence ID" value="CAD7406433.1"/>
    <property type="molecule type" value="Genomic_DNA"/>
</dbReference>
<organism evidence="1">
    <name type="scientific">Timema cristinae</name>
    <name type="common">Walking stick</name>
    <dbReference type="NCBI Taxonomy" id="61476"/>
    <lineage>
        <taxon>Eukaryota</taxon>
        <taxon>Metazoa</taxon>
        <taxon>Ecdysozoa</taxon>
        <taxon>Arthropoda</taxon>
        <taxon>Hexapoda</taxon>
        <taxon>Insecta</taxon>
        <taxon>Pterygota</taxon>
        <taxon>Neoptera</taxon>
        <taxon>Polyneoptera</taxon>
        <taxon>Phasmatodea</taxon>
        <taxon>Timematodea</taxon>
        <taxon>Timematoidea</taxon>
        <taxon>Timematidae</taxon>
        <taxon>Timema</taxon>
    </lineage>
</organism>
<gene>
    <name evidence="1" type="ORF">TCEB3V08_LOCUS8527</name>
</gene>
<protein>
    <submittedName>
        <fullName evidence="1">Uncharacterized protein</fullName>
    </submittedName>
</protein>
<reference evidence="1" key="1">
    <citation type="submission" date="2020-11" db="EMBL/GenBank/DDBJ databases">
        <authorList>
            <person name="Tran Van P."/>
        </authorList>
    </citation>
    <scope>NUCLEOTIDE SEQUENCE</scope>
</reference>
<accession>A0A7R9D276</accession>